<evidence type="ECO:0000259" key="5">
    <source>
        <dbReference type="Pfam" id="PF01625"/>
    </source>
</evidence>
<dbReference type="Proteomes" id="UP001564626">
    <property type="component" value="Unassembled WGS sequence"/>
</dbReference>
<comment type="function">
    <text evidence="4">Has an important function as a repair enzyme for proteins that have been inactivated by oxidation. Catalyzes the reversible oxidation-reduction of methionine sulfoxide in proteins to methionine.</text>
</comment>
<dbReference type="PANTHER" id="PTHR42799">
    <property type="entry name" value="MITOCHONDRIAL PEPTIDE METHIONINE SULFOXIDE REDUCTASE"/>
    <property type="match status" value="1"/>
</dbReference>
<comment type="catalytic activity">
    <reaction evidence="3 4">
        <text>[thioredoxin]-disulfide + L-methionine + H2O = L-methionine (S)-S-oxide + [thioredoxin]-dithiol</text>
        <dbReference type="Rhea" id="RHEA:19993"/>
        <dbReference type="Rhea" id="RHEA-COMP:10698"/>
        <dbReference type="Rhea" id="RHEA-COMP:10700"/>
        <dbReference type="ChEBI" id="CHEBI:15377"/>
        <dbReference type="ChEBI" id="CHEBI:29950"/>
        <dbReference type="ChEBI" id="CHEBI:50058"/>
        <dbReference type="ChEBI" id="CHEBI:57844"/>
        <dbReference type="ChEBI" id="CHEBI:58772"/>
        <dbReference type="EC" id="1.8.4.11"/>
    </reaction>
</comment>
<comment type="similarity">
    <text evidence="4">Belongs to the MsrA Met sulfoxide reductase family.</text>
</comment>
<comment type="catalytic activity">
    <reaction evidence="2 4">
        <text>L-methionyl-[protein] + [thioredoxin]-disulfide + H2O = L-methionyl-(S)-S-oxide-[protein] + [thioredoxin]-dithiol</text>
        <dbReference type="Rhea" id="RHEA:14217"/>
        <dbReference type="Rhea" id="RHEA-COMP:10698"/>
        <dbReference type="Rhea" id="RHEA-COMP:10700"/>
        <dbReference type="Rhea" id="RHEA-COMP:12313"/>
        <dbReference type="Rhea" id="RHEA-COMP:12315"/>
        <dbReference type="ChEBI" id="CHEBI:15377"/>
        <dbReference type="ChEBI" id="CHEBI:16044"/>
        <dbReference type="ChEBI" id="CHEBI:29950"/>
        <dbReference type="ChEBI" id="CHEBI:44120"/>
        <dbReference type="ChEBI" id="CHEBI:50058"/>
        <dbReference type="EC" id="1.8.4.11"/>
    </reaction>
</comment>
<dbReference type="SUPFAM" id="SSF55068">
    <property type="entry name" value="Peptide methionine sulfoxide reductase"/>
    <property type="match status" value="1"/>
</dbReference>
<dbReference type="RefSeq" id="WP_345359909.1">
    <property type="nucleotide sequence ID" value="NZ_BAABII010000004.1"/>
</dbReference>
<dbReference type="HAMAP" id="MF_01401">
    <property type="entry name" value="MsrA"/>
    <property type="match status" value="1"/>
</dbReference>
<evidence type="ECO:0000256" key="2">
    <source>
        <dbReference type="ARBA" id="ARBA00047806"/>
    </source>
</evidence>
<dbReference type="EC" id="1.8.4.11" evidence="4"/>
<dbReference type="PANTHER" id="PTHR42799:SF2">
    <property type="entry name" value="MITOCHONDRIAL PEPTIDE METHIONINE SULFOXIDE REDUCTASE"/>
    <property type="match status" value="1"/>
</dbReference>
<dbReference type="InterPro" id="IPR002569">
    <property type="entry name" value="Met_Sox_Rdtase_MsrA_dom"/>
</dbReference>
<evidence type="ECO:0000256" key="4">
    <source>
        <dbReference type="HAMAP-Rule" id="MF_01401"/>
    </source>
</evidence>
<evidence type="ECO:0000313" key="6">
    <source>
        <dbReference type="EMBL" id="MEY8043226.1"/>
    </source>
</evidence>
<protein>
    <recommendedName>
        <fullName evidence="4">Peptide methionine sulfoxide reductase MsrA</fullName>
        <shortName evidence="4">Protein-methionine-S-oxide reductase</shortName>
        <ecNumber evidence="4">1.8.4.11</ecNumber>
    </recommendedName>
    <alternativeName>
        <fullName evidence="4">Peptide-methionine (S)-S-oxide reductase</fullName>
        <shortName evidence="4">Peptide Met(O) reductase</shortName>
    </alternativeName>
</protein>
<evidence type="ECO:0000256" key="3">
    <source>
        <dbReference type="ARBA" id="ARBA00048782"/>
    </source>
</evidence>
<feature type="active site" evidence="4">
    <location>
        <position position="55"/>
    </location>
</feature>
<dbReference type="Pfam" id="PF01625">
    <property type="entry name" value="PMSR"/>
    <property type="match status" value="1"/>
</dbReference>
<keyword evidence="1 4" id="KW-0560">Oxidoreductase</keyword>
<dbReference type="Gene3D" id="3.30.1060.10">
    <property type="entry name" value="Peptide methionine sulphoxide reductase MsrA"/>
    <property type="match status" value="1"/>
</dbReference>
<dbReference type="InterPro" id="IPR036509">
    <property type="entry name" value="Met_Sox_Rdtase_MsrA_sf"/>
</dbReference>
<feature type="domain" description="Peptide methionine sulphoxide reductase MsrA" evidence="5">
    <location>
        <begin position="49"/>
        <end position="203"/>
    </location>
</feature>
<sequence>MALFGDKSRMIDADEALPGRSTALAVDPQHAVFPDRRIVPPFPEGMSVAVLGMGCFWGAERIFWRTEGVWTTAVGYAGGHTPNPTYQEVCSGRTRHAEVVLVVFDPEVISYPQVLQLFWENHDPTQGMRQGNDLGTQYRSAIYYTDDRQRIQAENSRDRYQEALRTAHLGDITTEIAPLGEFYYAETYHQQYLSDAKNPNGYCGIAGTGVACPIGTGVST</sequence>
<evidence type="ECO:0000256" key="1">
    <source>
        <dbReference type="ARBA" id="ARBA00023002"/>
    </source>
</evidence>
<accession>A0ABV4CTV5</accession>
<keyword evidence="7" id="KW-1185">Reference proteome</keyword>
<gene>
    <name evidence="4 6" type="primary">msrA</name>
    <name evidence="6" type="ORF">AB8O55_27770</name>
</gene>
<proteinExistence type="inferred from homology"/>
<dbReference type="EMBL" id="JBGEHV010000083">
    <property type="protein sequence ID" value="MEY8043226.1"/>
    <property type="molecule type" value="Genomic_DNA"/>
</dbReference>
<dbReference type="InterPro" id="IPR050162">
    <property type="entry name" value="MsrA_MetSO_reductase"/>
</dbReference>
<name>A0ABV4CTV5_9PSEU</name>
<reference evidence="6 7" key="1">
    <citation type="submission" date="2024-08" db="EMBL/GenBank/DDBJ databases">
        <title>Genome mining of Saccharopolyspora cebuensis PGLac3 from Nigerian medicinal plant.</title>
        <authorList>
            <person name="Ezeobiora C.E."/>
            <person name="Igbokwe N.H."/>
            <person name="Amin D.H."/>
            <person name="Mendie U.E."/>
        </authorList>
    </citation>
    <scope>NUCLEOTIDE SEQUENCE [LARGE SCALE GENOMIC DNA]</scope>
    <source>
        <strain evidence="6 7">PGLac3</strain>
    </source>
</reference>
<organism evidence="6 7">
    <name type="scientific">Saccharopolyspora cebuensis</name>
    <dbReference type="NCBI Taxonomy" id="418759"/>
    <lineage>
        <taxon>Bacteria</taxon>
        <taxon>Bacillati</taxon>
        <taxon>Actinomycetota</taxon>
        <taxon>Actinomycetes</taxon>
        <taxon>Pseudonocardiales</taxon>
        <taxon>Pseudonocardiaceae</taxon>
        <taxon>Saccharopolyspora</taxon>
    </lineage>
</organism>
<comment type="caution">
    <text evidence="6">The sequence shown here is derived from an EMBL/GenBank/DDBJ whole genome shotgun (WGS) entry which is preliminary data.</text>
</comment>
<dbReference type="GO" id="GO:0008113">
    <property type="term" value="F:peptide-methionine (S)-S-oxide reductase activity"/>
    <property type="evidence" value="ECO:0007669"/>
    <property type="project" value="UniProtKB-EC"/>
</dbReference>
<evidence type="ECO:0000313" key="7">
    <source>
        <dbReference type="Proteomes" id="UP001564626"/>
    </source>
</evidence>
<dbReference type="NCBIfam" id="TIGR00401">
    <property type="entry name" value="msrA"/>
    <property type="match status" value="1"/>
</dbReference>